<evidence type="ECO:0000313" key="3">
    <source>
        <dbReference type="Proteomes" id="UP001331761"/>
    </source>
</evidence>
<keyword evidence="1" id="KW-0732">Signal</keyword>
<feature type="chain" id="PRO_5042923053" evidence="1">
    <location>
        <begin position="23"/>
        <end position="135"/>
    </location>
</feature>
<evidence type="ECO:0000256" key="1">
    <source>
        <dbReference type="SAM" id="SignalP"/>
    </source>
</evidence>
<organism evidence="2 3">
    <name type="scientific">Trichostrongylus colubriformis</name>
    <name type="common">Black scour worm</name>
    <dbReference type="NCBI Taxonomy" id="6319"/>
    <lineage>
        <taxon>Eukaryota</taxon>
        <taxon>Metazoa</taxon>
        <taxon>Ecdysozoa</taxon>
        <taxon>Nematoda</taxon>
        <taxon>Chromadorea</taxon>
        <taxon>Rhabditida</taxon>
        <taxon>Rhabditina</taxon>
        <taxon>Rhabditomorpha</taxon>
        <taxon>Strongyloidea</taxon>
        <taxon>Trichostrongylidae</taxon>
        <taxon>Trichostrongylus</taxon>
    </lineage>
</organism>
<evidence type="ECO:0000313" key="2">
    <source>
        <dbReference type="EMBL" id="KAK5969593.1"/>
    </source>
</evidence>
<feature type="signal peptide" evidence="1">
    <location>
        <begin position="1"/>
        <end position="22"/>
    </location>
</feature>
<dbReference type="EMBL" id="WIXE01019978">
    <property type="protein sequence ID" value="KAK5969593.1"/>
    <property type="molecule type" value="Genomic_DNA"/>
</dbReference>
<proteinExistence type="predicted"/>
<gene>
    <name evidence="2" type="ORF">GCK32_017409</name>
</gene>
<accession>A0AAN8FT12</accession>
<dbReference type="AlphaFoldDB" id="A0AAN8FT12"/>
<dbReference type="Proteomes" id="UP001331761">
    <property type="component" value="Unassembled WGS sequence"/>
</dbReference>
<comment type="caution">
    <text evidence="2">The sequence shown here is derived from an EMBL/GenBank/DDBJ whole genome shotgun (WGS) entry which is preliminary data.</text>
</comment>
<reference evidence="2 3" key="1">
    <citation type="submission" date="2019-10" db="EMBL/GenBank/DDBJ databases">
        <title>Assembly and Annotation for the nematode Trichostrongylus colubriformis.</title>
        <authorList>
            <person name="Martin J."/>
        </authorList>
    </citation>
    <scope>NUCLEOTIDE SEQUENCE [LARGE SCALE GENOMIC DNA]</scope>
    <source>
        <strain evidence="2">G859</strain>
        <tissue evidence="2">Whole worm</tissue>
    </source>
</reference>
<protein>
    <submittedName>
        <fullName evidence="2">Uncharacterized protein</fullName>
    </submittedName>
</protein>
<keyword evidence="3" id="KW-1185">Reference proteome</keyword>
<name>A0AAN8FT12_TRICO</name>
<sequence>MNGMNKVLLVLLVMLSLSMIYAATAKGKTAAKKDVSKKEKTMDEKKKEVPAKTKNVVWWTLAKKYHSAAVFKMMPEMKKKMDAIVRDKGLSRKKRRLKLHALYRKNPTAYNAVVQTYVLLLLHRHHRRAGKKSQR</sequence>